<keyword evidence="1" id="KW-1133">Transmembrane helix</keyword>
<keyword evidence="1" id="KW-0812">Transmembrane</keyword>
<feature type="transmembrane region" description="Helical" evidence="1">
    <location>
        <begin position="128"/>
        <end position="151"/>
    </location>
</feature>
<evidence type="ECO:0000313" key="3">
    <source>
        <dbReference type="Proteomes" id="UP001596154"/>
    </source>
</evidence>
<comment type="caution">
    <text evidence="2">The sequence shown here is derived from an EMBL/GenBank/DDBJ whole genome shotgun (WGS) entry which is preliminary data.</text>
</comment>
<keyword evidence="1" id="KW-0472">Membrane</keyword>
<dbReference type="EMBL" id="JBHSNY010000008">
    <property type="protein sequence ID" value="MFC5636667.1"/>
    <property type="molecule type" value="Genomic_DNA"/>
</dbReference>
<evidence type="ECO:0000256" key="1">
    <source>
        <dbReference type="SAM" id="Phobius"/>
    </source>
</evidence>
<evidence type="ECO:0008006" key="4">
    <source>
        <dbReference type="Google" id="ProtNLM"/>
    </source>
</evidence>
<feature type="transmembrane region" description="Helical" evidence="1">
    <location>
        <begin position="6"/>
        <end position="24"/>
    </location>
</feature>
<accession>A0ABW0UTR2</accession>
<gene>
    <name evidence="2" type="ORF">ACFPZJ_23260</name>
</gene>
<organism evidence="2 3">
    <name type="scientific">Streptomyces bullii</name>
    <dbReference type="NCBI Taxonomy" id="349910"/>
    <lineage>
        <taxon>Bacteria</taxon>
        <taxon>Bacillati</taxon>
        <taxon>Actinomycetota</taxon>
        <taxon>Actinomycetes</taxon>
        <taxon>Kitasatosporales</taxon>
        <taxon>Streptomycetaceae</taxon>
        <taxon>Streptomyces</taxon>
    </lineage>
</organism>
<keyword evidence="3" id="KW-1185">Reference proteome</keyword>
<proteinExistence type="predicted"/>
<sequence>MPPYPLITLIALTVVVAAVALIGRGRPALSRRSPRRPDPAAGLRVLAGLTGAAAVCLYAWGALAVAGAVLEAEDGGTSSAPLGPCLRPDRQEDAGHVIGYSVDYVPLRFVCETADGRDDFTSDDVPGYVNPGVAVLALAAAGSAVAAGYAGELRARAEARRGERTSSGTV</sequence>
<reference evidence="3" key="1">
    <citation type="journal article" date="2019" name="Int. J. Syst. Evol. Microbiol.">
        <title>The Global Catalogue of Microorganisms (GCM) 10K type strain sequencing project: providing services to taxonomists for standard genome sequencing and annotation.</title>
        <authorList>
            <consortium name="The Broad Institute Genomics Platform"/>
            <consortium name="The Broad Institute Genome Sequencing Center for Infectious Disease"/>
            <person name="Wu L."/>
            <person name="Ma J."/>
        </authorList>
    </citation>
    <scope>NUCLEOTIDE SEQUENCE [LARGE SCALE GENOMIC DNA]</scope>
    <source>
        <strain evidence="3">CGMCC 4.7248</strain>
    </source>
</reference>
<dbReference type="Proteomes" id="UP001596154">
    <property type="component" value="Unassembled WGS sequence"/>
</dbReference>
<protein>
    <recommendedName>
        <fullName evidence="4">Integral membrane protein</fullName>
    </recommendedName>
</protein>
<dbReference type="RefSeq" id="WP_381024882.1">
    <property type="nucleotide sequence ID" value="NZ_JBHSNY010000008.1"/>
</dbReference>
<feature type="transmembrane region" description="Helical" evidence="1">
    <location>
        <begin position="45"/>
        <end position="70"/>
    </location>
</feature>
<evidence type="ECO:0000313" key="2">
    <source>
        <dbReference type="EMBL" id="MFC5636667.1"/>
    </source>
</evidence>
<name>A0ABW0UTR2_9ACTN</name>